<evidence type="ECO:0000313" key="1">
    <source>
        <dbReference type="EMBL" id="EJW98653.1"/>
    </source>
</evidence>
<protein>
    <submittedName>
        <fullName evidence="1">Prophage pi2 protein 38</fullName>
    </submittedName>
</protein>
<comment type="caution">
    <text evidence="1">The sequence shown here is derived from an EMBL/GenBank/DDBJ whole genome shotgun (WGS) entry which is preliminary data.</text>
</comment>
<dbReference type="EMBL" id="AMCI01004165">
    <property type="protein sequence ID" value="EJW98653.1"/>
    <property type="molecule type" value="Genomic_DNA"/>
</dbReference>
<accession>J9FVW0</accession>
<gene>
    <name evidence="1" type="ORF">EVA_13238</name>
</gene>
<reference evidence="1" key="1">
    <citation type="journal article" date="2012" name="PLoS ONE">
        <title>Gene sets for utilization of primary and secondary nutrition supplies in the distal gut of endangered iberian lynx.</title>
        <authorList>
            <person name="Alcaide M."/>
            <person name="Messina E."/>
            <person name="Richter M."/>
            <person name="Bargiela R."/>
            <person name="Peplies J."/>
            <person name="Huws S.A."/>
            <person name="Newbold C.J."/>
            <person name="Golyshin P.N."/>
            <person name="Simon M.A."/>
            <person name="Lopez G."/>
            <person name="Yakimov M.M."/>
            <person name="Ferrer M."/>
        </authorList>
    </citation>
    <scope>NUCLEOTIDE SEQUENCE</scope>
</reference>
<proteinExistence type="predicted"/>
<organism evidence="1">
    <name type="scientific">gut metagenome</name>
    <dbReference type="NCBI Taxonomy" id="749906"/>
    <lineage>
        <taxon>unclassified sequences</taxon>
        <taxon>metagenomes</taxon>
        <taxon>organismal metagenomes</taxon>
    </lineage>
</organism>
<name>J9FVW0_9ZZZZ</name>
<dbReference type="AlphaFoldDB" id="J9FVW0"/>
<sequence>MTKDRLDKVLQAFDYPCAWGLFKTPQVPPYVIYDNGNSRNVYSDERILKTIDSFEIELYHNDYAERLKFENYLTQSGIIWQRFVSDTYISSEDVFQSIYEVVR</sequence>